<sequence length="214" mass="24586">MDIFEFFFGEKSDSDLHTLSKSGIEKYDREDYVGAIQDFSNAIRLFPDNPILYLMRGTAHLDGGNTFHAEKDLFSALNLDKSNYLILYRLGMLLHKRRDTTSGLRFLIDSYDTHQTEDIEEWDLGKKKMLFVSKRTIALTIGDFLIDNQRFEEGLGYLERVIEHDPNDPNSYHIKGMSLAKIGRVREGIAYVKKAVQLGSPTAEWSLKALEQIL</sequence>
<gene>
    <name evidence="4" type="ORF">GCM10007390_49590</name>
</gene>
<dbReference type="AlphaFoldDB" id="A0A8J3D5Y9"/>
<evidence type="ECO:0000256" key="1">
    <source>
        <dbReference type="ARBA" id="ARBA00022737"/>
    </source>
</evidence>
<evidence type="ECO:0000256" key="3">
    <source>
        <dbReference type="PROSITE-ProRule" id="PRU00339"/>
    </source>
</evidence>
<dbReference type="InterPro" id="IPR050498">
    <property type="entry name" value="Ycf3"/>
</dbReference>
<keyword evidence="2 3" id="KW-0802">TPR repeat</keyword>
<dbReference type="SUPFAM" id="SSF48452">
    <property type="entry name" value="TPR-like"/>
    <property type="match status" value="1"/>
</dbReference>
<evidence type="ECO:0000256" key="2">
    <source>
        <dbReference type="ARBA" id="ARBA00022803"/>
    </source>
</evidence>
<dbReference type="PANTHER" id="PTHR44858:SF1">
    <property type="entry name" value="UDP-N-ACETYLGLUCOSAMINE--PEPTIDE N-ACETYLGLUCOSAMINYLTRANSFERASE SPINDLY-RELATED"/>
    <property type="match status" value="1"/>
</dbReference>
<dbReference type="Gene3D" id="1.25.40.10">
    <property type="entry name" value="Tetratricopeptide repeat domain"/>
    <property type="match status" value="2"/>
</dbReference>
<name>A0A8J3D5Y9_9BACT</name>
<keyword evidence="1" id="KW-0677">Repeat</keyword>
<reference evidence="4 5" key="1">
    <citation type="journal article" date="2014" name="Int. J. Syst. Evol. Microbiol.">
        <title>Complete genome sequence of Corynebacterium casei LMG S-19264T (=DSM 44701T), isolated from a smear-ripened cheese.</title>
        <authorList>
            <consortium name="US DOE Joint Genome Institute (JGI-PGF)"/>
            <person name="Walter F."/>
            <person name="Albersmeier A."/>
            <person name="Kalinowski J."/>
            <person name="Ruckert C."/>
        </authorList>
    </citation>
    <scope>NUCLEOTIDE SEQUENCE [LARGE SCALE GENOMIC DNA]</scope>
    <source>
        <strain evidence="4 5">KCTC 12866</strain>
    </source>
</reference>
<dbReference type="InterPro" id="IPR019734">
    <property type="entry name" value="TPR_rpt"/>
</dbReference>
<protein>
    <recommendedName>
        <fullName evidence="6">Tetratricopeptide repeat protein</fullName>
    </recommendedName>
</protein>
<proteinExistence type="predicted"/>
<dbReference type="RefSeq" id="WP_189568767.1">
    <property type="nucleotide sequence ID" value="NZ_BMXF01000008.1"/>
</dbReference>
<dbReference type="PANTHER" id="PTHR44858">
    <property type="entry name" value="TETRATRICOPEPTIDE REPEAT PROTEIN 6"/>
    <property type="match status" value="1"/>
</dbReference>
<accession>A0A8J3D5Y9</accession>
<dbReference type="Pfam" id="PF13432">
    <property type="entry name" value="TPR_16"/>
    <property type="match status" value="2"/>
</dbReference>
<comment type="caution">
    <text evidence="4">The sequence shown here is derived from an EMBL/GenBank/DDBJ whole genome shotgun (WGS) entry which is preliminary data.</text>
</comment>
<evidence type="ECO:0000313" key="4">
    <source>
        <dbReference type="EMBL" id="GHB87663.1"/>
    </source>
</evidence>
<organism evidence="4 5">
    <name type="scientific">Persicitalea jodogahamensis</name>
    <dbReference type="NCBI Taxonomy" id="402147"/>
    <lineage>
        <taxon>Bacteria</taxon>
        <taxon>Pseudomonadati</taxon>
        <taxon>Bacteroidota</taxon>
        <taxon>Cytophagia</taxon>
        <taxon>Cytophagales</taxon>
        <taxon>Spirosomataceae</taxon>
        <taxon>Persicitalea</taxon>
    </lineage>
</organism>
<dbReference type="SMART" id="SM00028">
    <property type="entry name" value="TPR"/>
    <property type="match status" value="4"/>
</dbReference>
<feature type="repeat" description="TPR" evidence="3">
    <location>
        <begin position="16"/>
        <end position="49"/>
    </location>
</feature>
<evidence type="ECO:0008006" key="6">
    <source>
        <dbReference type="Google" id="ProtNLM"/>
    </source>
</evidence>
<keyword evidence="5" id="KW-1185">Reference proteome</keyword>
<dbReference type="PROSITE" id="PS50005">
    <property type="entry name" value="TPR"/>
    <property type="match status" value="1"/>
</dbReference>
<dbReference type="InterPro" id="IPR011990">
    <property type="entry name" value="TPR-like_helical_dom_sf"/>
</dbReference>
<dbReference type="Proteomes" id="UP000598271">
    <property type="component" value="Unassembled WGS sequence"/>
</dbReference>
<dbReference type="EMBL" id="BMXF01000008">
    <property type="protein sequence ID" value="GHB87663.1"/>
    <property type="molecule type" value="Genomic_DNA"/>
</dbReference>
<evidence type="ECO:0000313" key="5">
    <source>
        <dbReference type="Proteomes" id="UP000598271"/>
    </source>
</evidence>